<protein>
    <submittedName>
        <fullName evidence="1">Uncharacterized protein</fullName>
    </submittedName>
</protein>
<evidence type="ECO:0000313" key="1">
    <source>
        <dbReference type="EMBL" id="VWB74537.1"/>
    </source>
</evidence>
<gene>
    <name evidence="1" type="ORF">BLA13014_03399</name>
</gene>
<evidence type="ECO:0000313" key="2">
    <source>
        <dbReference type="Proteomes" id="UP000494261"/>
    </source>
</evidence>
<dbReference type="OrthoDB" id="9182611at2"/>
<dbReference type="AlphaFoldDB" id="A0A6P2LV74"/>
<dbReference type="GeneID" id="99665046"/>
<name>A0A6P2LV74_9BURK</name>
<dbReference type="Proteomes" id="UP000494261">
    <property type="component" value="Unassembled WGS sequence"/>
</dbReference>
<proteinExistence type="predicted"/>
<reference evidence="1 2" key="1">
    <citation type="submission" date="2019-09" db="EMBL/GenBank/DDBJ databases">
        <authorList>
            <person name="Depoorter E."/>
        </authorList>
    </citation>
    <scope>NUCLEOTIDE SEQUENCE [LARGE SCALE GENOMIC DNA]</scope>
    <source>
        <strain evidence="1">LMG 13014</strain>
    </source>
</reference>
<organism evidence="1 2">
    <name type="scientific">Burkholderia aenigmatica</name>
    <dbReference type="NCBI Taxonomy" id="2015348"/>
    <lineage>
        <taxon>Bacteria</taxon>
        <taxon>Pseudomonadati</taxon>
        <taxon>Pseudomonadota</taxon>
        <taxon>Betaproteobacteria</taxon>
        <taxon>Burkholderiales</taxon>
        <taxon>Burkholderiaceae</taxon>
        <taxon>Burkholderia</taxon>
        <taxon>Burkholderia cepacia complex</taxon>
    </lineage>
</organism>
<sequence>MNFDSILRRLGLVRHKDLTAQLNFSRSVGKRLDEHREVVETLSQSSFFDEHWWHAGHLATQDDYLMRLYFMVHGKWPVDDPASGHRGFQRNGEYVRPRPPVLGQCRLPEFKVAKAGESR</sequence>
<dbReference type="EMBL" id="CABVQC010000021">
    <property type="protein sequence ID" value="VWB74537.1"/>
    <property type="molecule type" value="Genomic_DNA"/>
</dbReference>
<dbReference type="RefSeq" id="WP_137962598.1">
    <property type="nucleotide sequence ID" value="NZ_CABVQC010000021.1"/>
</dbReference>
<accession>A0A6P2LV74</accession>